<dbReference type="KEGG" id="dpp:DICPUDRAFT_75116"/>
<dbReference type="Proteomes" id="UP000001064">
    <property type="component" value="Unassembled WGS sequence"/>
</dbReference>
<dbReference type="GeneID" id="10510034"/>
<sequence>MSQIRILLDSFLNIGNNGLKRNRDQYEIDQESLLPKTTATTTISSLPTTTIISIPLSKWSNSSIKLINKFKKNIFQFVFKNVIDYFQLDITLEIIFSDPKYFIVSKKPSLYKYKINIEDIVFRILSIENQNQLLDRGLYFIPASNLCCGYPAKLSKIINDNKDIERIIKLSNHINNHRKSHKEAPLKFCQFEPFLLADLNNLKRFSINNRNNWKGLIIEDFEAPPFLDNKFIKYYFENQQDLSYISTFLENIIFNTIYNKSKYKIEELCQLIESLSSFYNNNEYLSLWSEIIKETRVTSLPVVFSSFETDDPIQMTDNGDNYPQFVVKDMQQIDKISEYLNLFSIDNYFSAFIFNDSQLLQYAVKISVICDPKLERISLEYPLCKAIQNFNLKEIEAIFKLLDSWDHDYSLANYYQKKLKPIPLSNIDIQEIVEAVKNFFLMNCEEGAFLCLDSAPEGISENTEYRCKITGVLKQRGTYSLTSLSKLFALAIARQSIKVIKLFLSENQEIFISDLNPSVIHNELINFKDYNLPLFIFSDPYQSWRRKLFQTPDYQVIDIDLVIEAIHLLINKFKKEHQQNFINSQESSILNSTVNFLFKILIQSGGEVPIEKIKSAYHYINSSGVVVVQQSSLFSIYYLSNKSLLLTNYFTYLPCYRELIDPVHGYLDYYILDFTVSPDFTLDYLQNFNLANFIKPEDFTFEYIFGNGQYNGSDGASLANIFEKLFNSFLPFFDKGNKSNMEKFLNQLFAVLLHIKRNDLLLSYIHKFACDYRFHLYNHITDAILNTEDHHLISTILGTHGHLFKDSLKNIDTKDCLVRYCKKNKIEINSSLISIYSGFMDFSSQNLKVS</sequence>
<dbReference type="PANTHER" id="PTHR32142">
    <property type="entry name" value="B BOX-TYPE DOMAIN-CONTAINING PROTEIN-RELATED"/>
    <property type="match status" value="1"/>
</dbReference>
<evidence type="ECO:0000313" key="2">
    <source>
        <dbReference type="Proteomes" id="UP000001064"/>
    </source>
</evidence>
<dbReference type="InParanoid" id="F0Z9P9"/>
<keyword evidence="2" id="KW-1185">Reference proteome</keyword>
<evidence type="ECO:0000313" key="1">
    <source>
        <dbReference type="EMBL" id="EGC39359.1"/>
    </source>
</evidence>
<dbReference type="AlphaFoldDB" id="F0Z9P9"/>
<dbReference type="VEuPathDB" id="AmoebaDB:DICPUDRAFT_75116"/>
<accession>F0Z9P9</accession>
<dbReference type="PANTHER" id="PTHR32142:SF55">
    <property type="entry name" value="ANKYRIN REPEAT-CONTAINING PROTEIN-RELATED"/>
    <property type="match status" value="1"/>
</dbReference>
<organism evidence="1 2">
    <name type="scientific">Dictyostelium purpureum</name>
    <name type="common">Slime mold</name>
    <dbReference type="NCBI Taxonomy" id="5786"/>
    <lineage>
        <taxon>Eukaryota</taxon>
        <taxon>Amoebozoa</taxon>
        <taxon>Evosea</taxon>
        <taxon>Eumycetozoa</taxon>
        <taxon>Dictyostelia</taxon>
        <taxon>Dictyosteliales</taxon>
        <taxon>Dictyosteliaceae</taxon>
        <taxon>Dictyostelium</taxon>
    </lineage>
</organism>
<dbReference type="EMBL" id="GL870959">
    <property type="protein sequence ID" value="EGC39359.1"/>
    <property type="molecule type" value="Genomic_DNA"/>
</dbReference>
<gene>
    <name evidence="1" type="ORF">DICPUDRAFT_75116</name>
</gene>
<name>F0Z9P9_DICPU</name>
<dbReference type="RefSeq" id="XP_003284147.1">
    <property type="nucleotide sequence ID" value="XM_003284099.1"/>
</dbReference>
<protein>
    <submittedName>
        <fullName evidence="1">Uncharacterized protein</fullName>
    </submittedName>
</protein>
<proteinExistence type="predicted"/>
<reference evidence="2" key="1">
    <citation type="journal article" date="2011" name="Genome Biol.">
        <title>Comparative genomics of the social amoebae Dictyostelium discoideum and Dictyostelium purpureum.</title>
        <authorList>
            <consortium name="US DOE Joint Genome Institute (JGI-PGF)"/>
            <person name="Sucgang R."/>
            <person name="Kuo A."/>
            <person name="Tian X."/>
            <person name="Salerno W."/>
            <person name="Parikh A."/>
            <person name="Feasley C.L."/>
            <person name="Dalin E."/>
            <person name="Tu H."/>
            <person name="Huang E."/>
            <person name="Barry K."/>
            <person name="Lindquist E."/>
            <person name="Shapiro H."/>
            <person name="Bruce D."/>
            <person name="Schmutz J."/>
            <person name="Salamov A."/>
            <person name="Fey P."/>
            <person name="Gaudet P."/>
            <person name="Anjard C."/>
            <person name="Babu M.M."/>
            <person name="Basu S."/>
            <person name="Bushmanova Y."/>
            <person name="van der Wel H."/>
            <person name="Katoh-Kurasawa M."/>
            <person name="Dinh C."/>
            <person name="Coutinho P.M."/>
            <person name="Saito T."/>
            <person name="Elias M."/>
            <person name="Schaap P."/>
            <person name="Kay R.R."/>
            <person name="Henrissat B."/>
            <person name="Eichinger L."/>
            <person name="Rivero F."/>
            <person name="Putnam N.H."/>
            <person name="West C.M."/>
            <person name="Loomis W.F."/>
            <person name="Chisholm R.L."/>
            <person name="Shaulsky G."/>
            <person name="Strassmann J.E."/>
            <person name="Queller D.C."/>
            <person name="Kuspa A."/>
            <person name="Grigoriev I.V."/>
        </authorList>
    </citation>
    <scope>NUCLEOTIDE SEQUENCE [LARGE SCALE GENOMIC DNA]</scope>
    <source>
        <strain evidence="2">QSDP1</strain>
    </source>
</reference>